<evidence type="ECO:0000256" key="1">
    <source>
        <dbReference type="SAM" id="MobiDB-lite"/>
    </source>
</evidence>
<dbReference type="AlphaFoldDB" id="A0A1X7VFX4"/>
<protein>
    <submittedName>
        <fullName evidence="2">Uncharacterized protein</fullName>
    </submittedName>
</protein>
<accession>A0A1X7VFX4</accession>
<evidence type="ECO:0000313" key="2">
    <source>
        <dbReference type="EnsemblMetazoa" id="Aqu2.1.38956_001"/>
    </source>
</evidence>
<name>A0A1X7VFX4_AMPQE</name>
<dbReference type="InParanoid" id="A0A1X7VFX4"/>
<organism evidence="2">
    <name type="scientific">Amphimedon queenslandica</name>
    <name type="common">Sponge</name>
    <dbReference type="NCBI Taxonomy" id="400682"/>
    <lineage>
        <taxon>Eukaryota</taxon>
        <taxon>Metazoa</taxon>
        <taxon>Porifera</taxon>
        <taxon>Demospongiae</taxon>
        <taxon>Heteroscleromorpha</taxon>
        <taxon>Haplosclerida</taxon>
        <taxon>Niphatidae</taxon>
        <taxon>Amphimedon</taxon>
    </lineage>
</organism>
<dbReference type="EnsemblMetazoa" id="Aqu2.1.38956_001">
    <property type="protein sequence ID" value="Aqu2.1.38956_001"/>
    <property type="gene ID" value="Aqu2.1.38956"/>
</dbReference>
<feature type="region of interest" description="Disordered" evidence="1">
    <location>
        <begin position="1"/>
        <end position="23"/>
    </location>
</feature>
<sequence length="89" mass="10111">MRKSTTETPGREQHSSNTITGQYHDNRDRVCEKLYQQCLEAELARMKRTFQVDTVTGAVGRLYYCEAEEGQPIQALINSGSLATHNDDF</sequence>
<reference evidence="2" key="1">
    <citation type="submission" date="2017-05" db="UniProtKB">
        <authorList>
            <consortium name="EnsemblMetazoa"/>
        </authorList>
    </citation>
    <scope>IDENTIFICATION</scope>
</reference>
<proteinExistence type="predicted"/>